<dbReference type="PANTHER" id="PTHR37456">
    <property type="entry name" value="SI:CH211-266K2.1"/>
    <property type="match status" value="1"/>
</dbReference>
<dbReference type="InterPro" id="IPR008160">
    <property type="entry name" value="Collagen"/>
</dbReference>
<feature type="chain" id="PRO_5022903242" evidence="2">
    <location>
        <begin position="25"/>
        <end position="299"/>
    </location>
</feature>
<dbReference type="EMBL" id="VRTS01000007">
    <property type="protein sequence ID" value="TXK60973.1"/>
    <property type="molecule type" value="Genomic_DNA"/>
</dbReference>
<name>A0A5C8KJQ4_9GAMM</name>
<dbReference type="PANTHER" id="PTHR37456:SF6">
    <property type="entry name" value="COLLAGEN ALPHA-1(XXIII) CHAIN-LIKE ISOFORM X2"/>
    <property type="match status" value="1"/>
</dbReference>
<evidence type="ECO:0000256" key="2">
    <source>
        <dbReference type="SAM" id="SignalP"/>
    </source>
</evidence>
<proteinExistence type="predicted"/>
<evidence type="ECO:0000256" key="1">
    <source>
        <dbReference type="SAM" id="MobiDB-lite"/>
    </source>
</evidence>
<organism evidence="3 4">
    <name type="scientific">Alkalisalibacterium limincola</name>
    <dbReference type="NCBI Taxonomy" id="2699169"/>
    <lineage>
        <taxon>Bacteria</taxon>
        <taxon>Pseudomonadati</taxon>
        <taxon>Pseudomonadota</taxon>
        <taxon>Gammaproteobacteria</taxon>
        <taxon>Lysobacterales</taxon>
        <taxon>Lysobacteraceae</taxon>
        <taxon>Alkalisalibacterium</taxon>
    </lineage>
</organism>
<keyword evidence="4" id="KW-1185">Reference proteome</keyword>
<dbReference type="AlphaFoldDB" id="A0A5C8KJQ4"/>
<evidence type="ECO:0000313" key="3">
    <source>
        <dbReference type="EMBL" id="TXK60973.1"/>
    </source>
</evidence>
<protein>
    <submittedName>
        <fullName evidence="3">Collagen-like protein</fullName>
    </submittedName>
</protein>
<dbReference type="Proteomes" id="UP000321248">
    <property type="component" value="Unassembled WGS sequence"/>
</dbReference>
<sequence>MQKLVLCAAVGAVLSLAYAPSVHAVSGDPVIKAVMTLEEVNTLVVVGENFLRMPMGMRVTLGAEGEPGDITPDCRSSPDRTLLTCTLRGGLPPAGDYMLGITQTLAPQGRVEYPLTIGALGPVGPQGPQGEIGPQGPQGESGPQGEQGVQGERGAQGPQGDRGPQGEQGAQGEQGPKGEQGVQGIPGVAGETVPRVSWVRAVKRAPMVPRVPRAFPARSAPPARPAPSVPKASQARPGPPVRQAPPAPPARRVPKARPGRWSRMHASVRTPATRPAGEVENARWAKSGLPPAVSLPGCP</sequence>
<feature type="signal peptide" evidence="2">
    <location>
        <begin position="1"/>
        <end position="24"/>
    </location>
</feature>
<accession>A0A5C8KJQ4</accession>
<feature type="compositionally biased region" description="Low complexity" evidence="1">
    <location>
        <begin position="122"/>
        <end position="156"/>
    </location>
</feature>
<gene>
    <name evidence="3" type="ORF">FU658_10345</name>
</gene>
<comment type="caution">
    <text evidence="3">The sequence shown here is derived from an EMBL/GenBank/DDBJ whole genome shotgun (WGS) entry which is preliminary data.</text>
</comment>
<feature type="compositionally biased region" description="Low complexity" evidence="1">
    <location>
        <begin position="165"/>
        <end position="183"/>
    </location>
</feature>
<feature type="region of interest" description="Disordered" evidence="1">
    <location>
        <begin position="117"/>
        <end position="189"/>
    </location>
</feature>
<reference evidence="3 4" key="1">
    <citation type="submission" date="2019-08" db="EMBL/GenBank/DDBJ databases">
        <authorList>
            <person name="Karlyshev A.V."/>
        </authorList>
    </citation>
    <scope>NUCLEOTIDE SEQUENCE [LARGE SCALE GENOMIC DNA]</scope>
    <source>
        <strain evidence="3 4">Alg18-2.2</strain>
    </source>
</reference>
<keyword evidence="3" id="KW-0176">Collagen</keyword>
<evidence type="ECO:0000313" key="4">
    <source>
        <dbReference type="Proteomes" id="UP000321248"/>
    </source>
</evidence>
<dbReference type="InterPro" id="IPR050938">
    <property type="entry name" value="Collagen_Structural_Proteins"/>
</dbReference>
<dbReference type="Pfam" id="PF01391">
    <property type="entry name" value="Collagen"/>
    <property type="match status" value="1"/>
</dbReference>
<dbReference type="RefSeq" id="WP_147892016.1">
    <property type="nucleotide sequence ID" value="NZ_VRTS01000007.1"/>
</dbReference>
<feature type="compositionally biased region" description="Basic residues" evidence="1">
    <location>
        <begin position="252"/>
        <end position="263"/>
    </location>
</feature>
<keyword evidence="2" id="KW-0732">Signal</keyword>
<feature type="compositionally biased region" description="Pro residues" evidence="1">
    <location>
        <begin position="237"/>
        <end position="251"/>
    </location>
</feature>
<feature type="region of interest" description="Disordered" evidence="1">
    <location>
        <begin position="213"/>
        <end position="299"/>
    </location>
</feature>